<gene>
    <name evidence="2" type="ORF">TsocGM_11590</name>
</gene>
<keyword evidence="3" id="KW-1185">Reference proteome</keyword>
<protein>
    <submittedName>
        <fullName evidence="2">Uncharacterized protein</fullName>
    </submittedName>
</protein>
<reference evidence="2 3" key="2">
    <citation type="submission" date="2019-01" db="EMBL/GenBank/DDBJ databases">
        <title>Tautonia sociabilis, a novel thermotolerant planctomycete of Isosphaeraceae family, isolated from a 4000 m deep subterranean habitat.</title>
        <authorList>
            <person name="Kovaleva O.L."/>
            <person name="Elcheninov A.G."/>
            <person name="Van Heerden E."/>
            <person name="Toshchakov S.V."/>
            <person name="Novikov A."/>
            <person name="Bonch-Osmolovskaya E.A."/>
            <person name="Kublanov I.V."/>
        </authorList>
    </citation>
    <scope>NUCLEOTIDE SEQUENCE [LARGE SCALE GENOMIC DNA]</scope>
    <source>
        <strain evidence="2 3">GM2012</strain>
    </source>
</reference>
<sequence>MIRWIRVDRAAKQAPSARSAEPARSRRSDRRRRPALEGMEGRQLLSAAVPATTAAVASPVPAVPTGGAPVAVRHTPMPPVRMWAGQPFDGVVASFVANTTLPADRLVAAIDWGDGTSSPATVEEDPWGGFNIRGAHTYPPGVSGMTWLRVDVADAATQQWIVGVEQRAFVSRTSPARASLFSAGFQPASSQTEAASRAQPVRLRFVERRQRYHEAADRYQQGTASADDIRYLRQILEFQRQQDKGFFEKLGDDFMNALPFG</sequence>
<evidence type="ECO:0000313" key="2">
    <source>
        <dbReference type="EMBL" id="RUL87644.1"/>
    </source>
</evidence>
<dbReference type="AlphaFoldDB" id="A0A432MJQ7"/>
<evidence type="ECO:0000313" key="3">
    <source>
        <dbReference type="Proteomes" id="UP000280296"/>
    </source>
</evidence>
<organism evidence="2 3">
    <name type="scientific">Tautonia sociabilis</name>
    <dbReference type="NCBI Taxonomy" id="2080755"/>
    <lineage>
        <taxon>Bacteria</taxon>
        <taxon>Pseudomonadati</taxon>
        <taxon>Planctomycetota</taxon>
        <taxon>Planctomycetia</taxon>
        <taxon>Isosphaerales</taxon>
        <taxon>Isosphaeraceae</taxon>
        <taxon>Tautonia</taxon>
    </lineage>
</organism>
<dbReference type="Proteomes" id="UP000280296">
    <property type="component" value="Unassembled WGS sequence"/>
</dbReference>
<evidence type="ECO:0000256" key="1">
    <source>
        <dbReference type="SAM" id="MobiDB-lite"/>
    </source>
</evidence>
<dbReference type="EMBL" id="RYZH01000019">
    <property type="protein sequence ID" value="RUL87644.1"/>
    <property type="molecule type" value="Genomic_DNA"/>
</dbReference>
<dbReference type="OrthoDB" id="290773at2"/>
<accession>A0A432MJQ7</accession>
<feature type="region of interest" description="Disordered" evidence="1">
    <location>
        <begin position="9"/>
        <end position="43"/>
    </location>
</feature>
<reference evidence="2 3" key="1">
    <citation type="submission" date="2018-12" db="EMBL/GenBank/DDBJ databases">
        <authorList>
            <person name="Toschakov S.V."/>
        </authorList>
    </citation>
    <scope>NUCLEOTIDE SEQUENCE [LARGE SCALE GENOMIC DNA]</scope>
    <source>
        <strain evidence="2 3">GM2012</strain>
    </source>
</reference>
<dbReference type="RefSeq" id="WP_126725532.1">
    <property type="nucleotide sequence ID" value="NZ_RYZH01000019.1"/>
</dbReference>
<name>A0A432MJQ7_9BACT</name>
<comment type="caution">
    <text evidence="2">The sequence shown here is derived from an EMBL/GenBank/DDBJ whole genome shotgun (WGS) entry which is preliminary data.</text>
</comment>
<proteinExistence type="predicted"/>